<dbReference type="OrthoDB" id="5880499at2"/>
<accession>A0A1I3WP34</accession>
<evidence type="ECO:0000256" key="5">
    <source>
        <dbReference type="SAM" id="Phobius"/>
    </source>
</evidence>
<feature type="transmembrane region" description="Helical" evidence="5">
    <location>
        <begin position="120"/>
        <end position="140"/>
    </location>
</feature>
<keyword evidence="7" id="KW-1185">Reference proteome</keyword>
<dbReference type="EMBL" id="FOSC01000010">
    <property type="protein sequence ID" value="SFK08181.1"/>
    <property type="molecule type" value="Genomic_DNA"/>
</dbReference>
<dbReference type="InterPro" id="IPR023352">
    <property type="entry name" value="MAPEG-like_dom_sf"/>
</dbReference>
<keyword evidence="3 5" id="KW-1133">Transmembrane helix</keyword>
<proteinExistence type="predicted"/>
<evidence type="ECO:0000256" key="1">
    <source>
        <dbReference type="ARBA" id="ARBA00004370"/>
    </source>
</evidence>
<evidence type="ECO:0000313" key="7">
    <source>
        <dbReference type="Proteomes" id="UP000199445"/>
    </source>
</evidence>
<organism evidence="6 7">
    <name type="scientific">Marinobacter persicus</name>
    <dbReference type="NCBI Taxonomy" id="930118"/>
    <lineage>
        <taxon>Bacteria</taxon>
        <taxon>Pseudomonadati</taxon>
        <taxon>Pseudomonadota</taxon>
        <taxon>Gammaproteobacteria</taxon>
        <taxon>Pseudomonadales</taxon>
        <taxon>Marinobacteraceae</taxon>
        <taxon>Marinobacter</taxon>
    </lineage>
</organism>
<dbReference type="Pfam" id="PF01124">
    <property type="entry name" value="MAPEG"/>
    <property type="match status" value="1"/>
</dbReference>
<protein>
    <submittedName>
        <fullName evidence="6">Uncharacterized conserved protein, MAPEG superfamily</fullName>
    </submittedName>
</protein>
<dbReference type="SUPFAM" id="SSF161084">
    <property type="entry name" value="MAPEG domain-like"/>
    <property type="match status" value="1"/>
</dbReference>
<dbReference type="Proteomes" id="UP000199445">
    <property type="component" value="Unassembled WGS sequence"/>
</dbReference>
<dbReference type="Gene3D" id="1.20.120.550">
    <property type="entry name" value="Membrane associated eicosanoid/glutathione metabolism-like domain"/>
    <property type="match status" value="1"/>
</dbReference>
<dbReference type="AlphaFoldDB" id="A0A1I3WP34"/>
<comment type="subcellular location">
    <subcellularLocation>
        <location evidence="1">Membrane</location>
    </subcellularLocation>
</comment>
<name>A0A1I3WP34_9GAMM</name>
<keyword evidence="2 5" id="KW-0812">Transmembrane</keyword>
<reference evidence="6 7" key="1">
    <citation type="submission" date="2016-10" db="EMBL/GenBank/DDBJ databases">
        <authorList>
            <person name="de Groot N.N."/>
        </authorList>
    </citation>
    <scope>NUCLEOTIDE SEQUENCE [LARGE SCALE GENOMIC DNA]</scope>
    <source>
        <strain evidence="6 7">IBRC-M 10445</strain>
    </source>
</reference>
<evidence type="ECO:0000313" key="6">
    <source>
        <dbReference type="EMBL" id="SFK08181.1"/>
    </source>
</evidence>
<evidence type="ECO:0000256" key="2">
    <source>
        <dbReference type="ARBA" id="ARBA00022692"/>
    </source>
</evidence>
<evidence type="ECO:0000256" key="3">
    <source>
        <dbReference type="ARBA" id="ARBA00022989"/>
    </source>
</evidence>
<evidence type="ECO:0000256" key="4">
    <source>
        <dbReference type="ARBA" id="ARBA00023136"/>
    </source>
</evidence>
<dbReference type="RefSeq" id="WP_091705691.1">
    <property type="nucleotide sequence ID" value="NZ_BMYN01000006.1"/>
</dbReference>
<keyword evidence="4 5" id="KW-0472">Membrane</keyword>
<sequence>MGNLQEVYTTALWGIAALIALWLVQWFVASLTKASRPGAVPGKIDDSLSHESFVFRAHRTFMNSLENLPAMFATAFLAVLVGADPFWTGLLIWVFVAARVVHMMLYYAIATERNPSPRSYFFMIGLAANLGLLGVTVAALI</sequence>
<gene>
    <name evidence="6" type="ORF">SAMN05216429_11016</name>
</gene>
<feature type="transmembrane region" description="Helical" evidence="5">
    <location>
        <begin position="12"/>
        <end position="29"/>
    </location>
</feature>
<dbReference type="InterPro" id="IPR001129">
    <property type="entry name" value="Membr-assoc_MAPEG"/>
</dbReference>
<dbReference type="GO" id="GO:0016020">
    <property type="term" value="C:membrane"/>
    <property type="evidence" value="ECO:0007669"/>
    <property type="project" value="UniProtKB-SubCell"/>
</dbReference>